<protein>
    <submittedName>
        <fullName evidence="3">Glycosyltransferase</fullName>
    </submittedName>
</protein>
<keyword evidence="1" id="KW-0472">Membrane</keyword>
<reference evidence="3" key="1">
    <citation type="submission" date="2020-08" db="EMBL/GenBank/DDBJ databases">
        <title>Novel species isolated from subtropical streams in China.</title>
        <authorList>
            <person name="Lu H."/>
        </authorList>
    </citation>
    <scope>NUCLEOTIDE SEQUENCE</scope>
    <source>
        <strain evidence="3">KACC 12607</strain>
    </source>
</reference>
<dbReference type="CDD" id="cd00761">
    <property type="entry name" value="Glyco_tranf_GTA_type"/>
    <property type="match status" value="1"/>
</dbReference>
<accession>A0A923KQ07</accession>
<dbReference type="PANTHER" id="PTHR43685:SF11">
    <property type="entry name" value="GLYCOSYLTRANSFERASE TAGX-RELATED"/>
    <property type="match status" value="1"/>
</dbReference>
<dbReference type="Proteomes" id="UP000634011">
    <property type="component" value="Unassembled WGS sequence"/>
</dbReference>
<comment type="caution">
    <text evidence="3">The sequence shown here is derived from an EMBL/GenBank/DDBJ whole genome shotgun (WGS) entry which is preliminary data.</text>
</comment>
<dbReference type="AlphaFoldDB" id="A0A923KQ07"/>
<evidence type="ECO:0000256" key="1">
    <source>
        <dbReference type="SAM" id="Phobius"/>
    </source>
</evidence>
<dbReference type="Gene3D" id="3.90.550.10">
    <property type="entry name" value="Spore Coat Polysaccharide Biosynthesis Protein SpsA, Chain A"/>
    <property type="match status" value="1"/>
</dbReference>
<proteinExistence type="predicted"/>
<dbReference type="EMBL" id="JACOFV010000007">
    <property type="protein sequence ID" value="MBC3862316.1"/>
    <property type="molecule type" value="Genomic_DNA"/>
</dbReference>
<dbReference type="PANTHER" id="PTHR43685">
    <property type="entry name" value="GLYCOSYLTRANSFERASE"/>
    <property type="match status" value="1"/>
</dbReference>
<dbReference type="InterPro" id="IPR029044">
    <property type="entry name" value="Nucleotide-diphossugar_trans"/>
</dbReference>
<evidence type="ECO:0000313" key="4">
    <source>
        <dbReference type="Proteomes" id="UP000634011"/>
    </source>
</evidence>
<dbReference type="Pfam" id="PF00535">
    <property type="entry name" value="Glycos_transf_2"/>
    <property type="match status" value="1"/>
</dbReference>
<sequence>MIDISICICTFRRPLLLQRLLTAVFAQNYNQECLEVIVVDNDVHRSAIPVLNEFKKQFHDRLTVLELGESNISLARNAAIGVARGEWVVMVDDDECPAQDWLHYLLATQASFNADVVFAPVLPEYAEGVPPWIIKGQFFDRRRPVSGTPIDDKDARSGNVLVRKSFLDQLRTSSGAGPFDPSFGKTGGEDSMLFRQLHARGACMVWCDEAPVTEIVPVDRATASWLLQRSFRTGQLFMRTELAMFPKNQRWHRGLWLGLRAIIQLCISFVLAIVLLPLSPLKGFSWARICASQFGKLNHFLGAHLHVYGD</sequence>
<dbReference type="SUPFAM" id="SSF53448">
    <property type="entry name" value="Nucleotide-diphospho-sugar transferases"/>
    <property type="match status" value="1"/>
</dbReference>
<name>A0A923KQ07_9BURK</name>
<evidence type="ECO:0000313" key="3">
    <source>
        <dbReference type="EMBL" id="MBC3862316.1"/>
    </source>
</evidence>
<keyword evidence="4" id="KW-1185">Reference proteome</keyword>
<keyword evidence="1" id="KW-0812">Transmembrane</keyword>
<dbReference type="InterPro" id="IPR001173">
    <property type="entry name" value="Glyco_trans_2-like"/>
</dbReference>
<organism evidence="3 4">
    <name type="scientific">Undibacterium jejuense</name>
    <dbReference type="NCBI Taxonomy" id="1344949"/>
    <lineage>
        <taxon>Bacteria</taxon>
        <taxon>Pseudomonadati</taxon>
        <taxon>Pseudomonadota</taxon>
        <taxon>Betaproteobacteria</taxon>
        <taxon>Burkholderiales</taxon>
        <taxon>Oxalobacteraceae</taxon>
        <taxon>Undibacterium</taxon>
    </lineage>
</organism>
<dbReference type="InterPro" id="IPR050834">
    <property type="entry name" value="Glycosyltransf_2"/>
</dbReference>
<gene>
    <name evidence="3" type="ORF">H8K32_09425</name>
</gene>
<evidence type="ECO:0000259" key="2">
    <source>
        <dbReference type="Pfam" id="PF00535"/>
    </source>
</evidence>
<dbReference type="RefSeq" id="WP_186912236.1">
    <property type="nucleotide sequence ID" value="NZ_JACOFV010000007.1"/>
</dbReference>
<keyword evidence="1" id="KW-1133">Transmembrane helix</keyword>
<feature type="domain" description="Glycosyltransferase 2-like" evidence="2">
    <location>
        <begin position="5"/>
        <end position="168"/>
    </location>
</feature>
<feature type="transmembrane region" description="Helical" evidence="1">
    <location>
        <begin position="254"/>
        <end position="276"/>
    </location>
</feature>